<evidence type="ECO:0000256" key="1">
    <source>
        <dbReference type="ARBA" id="ARBA00022679"/>
    </source>
</evidence>
<dbReference type="PANTHER" id="PTHR42755">
    <property type="entry name" value="3-DEOXY-MANNO-OCTULOSONATE CYTIDYLYLTRANSFERASE"/>
    <property type="match status" value="1"/>
</dbReference>
<evidence type="ECO:0000313" key="3">
    <source>
        <dbReference type="EMBL" id="CBI10191.1"/>
    </source>
</evidence>
<dbReference type="Pfam" id="PF04413">
    <property type="entry name" value="Glycos_transf_N"/>
    <property type="match status" value="1"/>
</dbReference>
<protein>
    <submittedName>
        <fullName evidence="3">Kdo transferase</fullName>
    </submittedName>
</protein>
<dbReference type="AlphaFoldDB" id="E6QSG9"/>
<gene>
    <name evidence="3" type="primary">waaA</name>
    <name evidence="3" type="ORF">CARN7_0956</name>
</gene>
<reference evidence="3" key="1">
    <citation type="submission" date="2009-10" db="EMBL/GenBank/DDBJ databases">
        <title>Diversity of trophic interactions inside an arsenic-rich microbial ecosystem.</title>
        <authorList>
            <person name="Bertin P.N."/>
            <person name="Heinrich-Salmeron A."/>
            <person name="Pelletier E."/>
            <person name="Goulhen-Chollet F."/>
            <person name="Arsene-Ploetze F."/>
            <person name="Gallien S."/>
            <person name="Calteau A."/>
            <person name="Vallenet D."/>
            <person name="Casiot C."/>
            <person name="Chane-Woon-Ming B."/>
            <person name="Giloteaux L."/>
            <person name="Barakat M."/>
            <person name="Bonnefoy V."/>
            <person name="Bruneel O."/>
            <person name="Chandler M."/>
            <person name="Cleiss J."/>
            <person name="Duran R."/>
            <person name="Elbaz-Poulichet F."/>
            <person name="Fonknechten N."/>
            <person name="Lauga B."/>
            <person name="Mornico D."/>
            <person name="Ortet P."/>
            <person name="Schaeffer C."/>
            <person name="Siguier P."/>
            <person name="Alexander Thil Smith A."/>
            <person name="Van Dorsselaer A."/>
            <person name="Weissenbach J."/>
            <person name="Medigue C."/>
            <person name="Le Paslier D."/>
        </authorList>
    </citation>
    <scope>NUCLEOTIDE SEQUENCE</scope>
</reference>
<sequence length="426" mass="48194">MRARFIYSFILWLALPLVLIRLAWRGFRQPGYWQHVPERFGWCQHEVENPVIWLHAVSVGETRAATRLLTLFRQQYPHHQLLLTHGTPTGRAMGTQLYGATVWQAYLPYDLGFAVRRFVRHYRPQLGLLMETEIWPNLLRVCCQENVPVMLINARLSERSAQRYRYLGSVLKTALASLCAVAAQSEADAQRLRELGAVDPQVIGNLKFDTSPPEAQRTQAQHWRSEWKNERLTCLAASTREGEESLLLDAWQHTHKGEALLIIVPRHPQRFDAVAQLLRQRGVRFQRRSDGLAVDKQTQVWLGDSMGEMFAYYGVADVTLMGGSFLPFGGQSMIEAAAMGSPVLIGPHRWNFSEVSRTAIASGAAIAVPDAAHLPKILSELLADVPRRAHMGLAALQYSHRHQGATERLMPIIGECLRQDETSLRE</sequence>
<dbReference type="InterPro" id="IPR007507">
    <property type="entry name" value="Glycos_transf_N"/>
</dbReference>
<proteinExistence type="predicted"/>
<comment type="caution">
    <text evidence="3">The sequence shown here is derived from an EMBL/GenBank/DDBJ whole genome shotgun (WGS) entry which is preliminary data.</text>
</comment>
<evidence type="ECO:0000259" key="2">
    <source>
        <dbReference type="Pfam" id="PF04413"/>
    </source>
</evidence>
<organism evidence="3">
    <name type="scientific">mine drainage metagenome</name>
    <dbReference type="NCBI Taxonomy" id="410659"/>
    <lineage>
        <taxon>unclassified sequences</taxon>
        <taxon>metagenomes</taxon>
        <taxon>ecological metagenomes</taxon>
    </lineage>
</organism>
<dbReference type="EMBL" id="CABR01000074">
    <property type="protein sequence ID" value="CBI10191.1"/>
    <property type="molecule type" value="Genomic_DNA"/>
</dbReference>
<accession>E6QSG9</accession>
<name>E6QSG9_9ZZZZ</name>
<dbReference type="NCBIfam" id="NF004386">
    <property type="entry name" value="PRK05749.1-2"/>
    <property type="match status" value="1"/>
</dbReference>
<dbReference type="GO" id="GO:0009245">
    <property type="term" value="P:lipid A biosynthetic process"/>
    <property type="evidence" value="ECO:0007669"/>
    <property type="project" value="TreeGrafter"/>
</dbReference>
<dbReference type="GO" id="GO:0016740">
    <property type="term" value="F:transferase activity"/>
    <property type="evidence" value="ECO:0007669"/>
    <property type="project" value="UniProtKB-KW"/>
</dbReference>
<feature type="domain" description="3-deoxy-D-manno-octulosonic-acid transferase N-terminal" evidence="2">
    <location>
        <begin position="35"/>
        <end position="209"/>
    </location>
</feature>
<dbReference type="FunFam" id="3.40.50.11720:FF:000001">
    <property type="entry name" value="3-deoxy-D-manno-octulosonic acid transferase"/>
    <property type="match status" value="1"/>
</dbReference>
<dbReference type="InterPro" id="IPR039901">
    <property type="entry name" value="Kdotransferase"/>
</dbReference>
<dbReference type="Gene3D" id="3.40.50.11720">
    <property type="entry name" value="3-Deoxy-D-manno-octulosonic-acid transferase, N-terminal domain"/>
    <property type="match status" value="1"/>
</dbReference>
<dbReference type="SUPFAM" id="SSF53756">
    <property type="entry name" value="UDP-Glycosyltransferase/glycogen phosphorylase"/>
    <property type="match status" value="1"/>
</dbReference>
<dbReference type="PANTHER" id="PTHR42755:SF1">
    <property type="entry name" value="3-DEOXY-D-MANNO-OCTULOSONIC ACID TRANSFERASE, MITOCHONDRIAL-RELATED"/>
    <property type="match status" value="1"/>
</dbReference>
<dbReference type="GO" id="GO:0005886">
    <property type="term" value="C:plasma membrane"/>
    <property type="evidence" value="ECO:0007669"/>
    <property type="project" value="TreeGrafter"/>
</dbReference>
<dbReference type="InterPro" id="IPR038107">
    <property type="entry name" value="Glycos_transf_N_sf"/>
</dbReference>
<keyword evidence="1 3" id="KW-0808">Transferase</keyword>
<dbReference type="Gene3D" id="3.40.50.2000">
    <property type="entry name" value="Glycogen Phosphorylase B"/>
    <property type="match status" value="1"/>
</dbReference>